<dbReference type="GO" id="GO:0016740">
    <property type="term" value="F:transferase activity"/>
    <property type="evidence" value="ECO:0007669"/>
    <property type="project" value="UniProtKB-KW"/>
</dbReference>
<evidence type="ECO:0000313" key="1">
    <source>
        <dbReference type="EMBL" id="AQQ75434.1"/>
    </source>
</evidence>
<proteinExistence type="predicted"/>
<keyword evidence="1" id="KW-0808">Transferase</keyword>
<reference evidence="1" key="1">
    <citation type="journal article" date="2017" name="MBio">
        <title>Viruses in the Oceanic Basement.</title>
        <authorList>
            <person name="Nigro O.D."/>
            <person name="Jungbluth S.P."/>
            <person name="Steward G.F."/>
            <person name="Rappe M.S."/>
        </authorList>
    </citation>
    <scope>NUCLEOTIDE SEQUENCE</scope>
    <source>
        <strain evidence="1">JdFRA1000001</strain>
    </source>
</reference>
<dbReference type="EMBL" id="KY229234">
    <property type="protein sequence ID" value="AQQ75434.1"/>
    <property type="molecule type" value="Genomic_DNA"/>
</dbReference>
<accession>A0A1S5Y2V0</accession>
<organism evidence="1">
    <name type="scientific">uncultured archaeal virus</name>
    <dbReference type="NCBI Taxonomy" id="1960247"/>
    <lineage>
        <taxon>Viruses</taxon>
        <taxon>environmental samples</taxon>
    </lineage>
</organism>
<gene>
    <name evidence="1" type="ORF">JdFRA1000001_01</name>
</gene>
<protein>
    <submittedName>
        <fullName evidence="1">Putative 7-cyano-7-deazaguanine tRNA-ribosyltransferase</fullName>
    </submittedName>
</protein>
<name>A0A1S5Y2V0_9VIRU</name>
<sequence>MTKLPKFIPIVTPQSLRVFQDLSEEFEYAVIPYYTLISPSIVNYRLTERVKWILSSIMPDELLLKEDTHILFRKTAEELGVHYVLVWDMPTYLENKEESLRNTYISLSKIEFFLNEGFKIIPLIKGAYEEHIRISASQIFDWGFKTVAFHISDYLTSSERPWPHIEDYSLSSFDLMMRYINLILGYDFDRLLLLVGGASPRYAFRLLEIDDRIILAGYSWYLDAEKRRIYDLKERYIVNIEDKEYECNCPYCVSMPPKVRRKSEGIARHNLYLNKIQISSEDISVDIQLYDLIADYSEDIVITGELSVGGPKSKWRSMIKKIYQLKPDYLIVIGRIFDFKTVDEKHIKHWREFIEILTKLHNDYNLNLISVYRYPSSGVYRLLKDIVYPPKRGERPNVLQENEADTLIARIIRMVVSSRSPIIVKKWYGGEVSSTFTIQYMGVAEQDFDISKNELRDFSKDTDWLICDYINRPYIDYQNKIGTPGIWDLRDIHYIKSEPGLIHIKRNGDIELIKN</sequence>